<proteinExistence type="predicted"/>
<sequence length="102" mass="11191">MTRATGNWRLVIDTPIGRQHVVLELSTVDGRLRGTARDDKHGQEVPLTDLTLDGDQLTWAQAIRKPLRLNLTFDVTIAGDELTGHARAGRLPASKVSGHRTS</sequence>
<reference evidence="1 2" key="1">
    <citation type="submission" date="2019-03" db="EMBL/GenBank/DDBJ databases">
        <title>Genomic Encyclopedia of Archaeal and Bacterial Type Strains, Phase II (KMG-II): from individual species to whole genera.</title>
        <authorList>
            <person name="Goeker M."/>
        </authorList>
    </citation>
    <scope>NUCLEOTIDE SEQUENCE [LARGE SCALE GENOMIC DNA]</scope>
    <source>
        <strain evidence="1 2">DSM 45499</strain>
    </source>
</reference>
<dbReference type="EMBL" id="SOCP01000001">
    <property type="protein sequence ID" value="TDV57608.1"/>
    <property type="molecule type" value="Genomic_DNA"/>
</dbReference>
<comment type="caution">
    <text evidence="1">The sequence shown here is derived from an EMBL/GenBank/DDBJ whole genome shotgun (WGS) entry which is preliminary data.</text>
</comment>
<dbReference type="AlphaFoldDB" id="A0A4R7W640"/>
<evidence type="ECO:0000313" key="2">
    <source>
        <dbReference type="Proteomes" id="UP000294927"/>
    </source>
</evidence>
<accession>A0A4R7W640</accession>
<keyword evidence="2" id="KW-1185">Reference proteome</keyword>
<dbReference type="OrthoDB" id="5145750at2"/>
<dbReference type="Proteomes" id="UP000294927">
    <property type="component" value="Unassembled WGS sequence"/>
</dbReference>
<protein>
    <submittedName>
        <fullName evidence="1">Uncharacterized protein</fullName>
    </submittedName>
</protein>
<name>A0A4R7W640_9PSEU</name>
<gene>
    <name evidence="1" type="ORF">CLV71_101479</name>
</gene>
<dbReference type="RefSeq" id="WP_133900853.1">
    <property type="nucleotide sequence ID" value="NZ_SOCP01000001.1"/>
</dbReference>
<evidence type="ECO:0000313" key="1">
    <source>
        <dbReference type="EMBL" id="TDV57608.1"/>
    </source>
</evidence>
<organism evidence="1 2">
    <name type="scientific">Actinophytocola oryzae</name>
    <dbReference type="NCBI Taxonomy" id="502181"/>
    <lineage>
        <taxon>Bacteria</taxon>
        <taxon>Bacillati</taxon>
        <taxon>Actinomycetota</taxon>
        <taxon>Actinomycetes</taxon>
        <taxon>Pseudonocardiales</taxon>
        <taxon>Pseudonocardiaceae</taxon>
    </lineage>
</organism>